<dbReference type="SUPFAM" id="SSF50630">
    <property type="entry name" value="Acid proteases"/>
    <property type="match status" value="1"/>
</dbReference>
<evidence type="ECO:0000313" key="13">
    <source>
        <dbReference type="Proteomes" id="UP000069940"/>
    </source>
</evidence>
<dbReference type="GeneID" id="134289794"/>
<evidence type="ECO:0000259" key="10">
    <source>
        <dbReference type="PROSITE" id="PS50878"/>
    </source>
</evidence>
<evidence type="ECO:0000256" key="3">
    <source>
        <dbReference type="ARBA" id="ARBA00022695"/>
    </source>
</evidence>
<dbReference type="CDD" id="cd01647">
    <property type="entry name" value="RT_LTR"/>
    <property type="match status" value="1"/>
</dbReference>
<dbReference type="Pfam" id="PF00665">
    <property type="entry name" value="rve"/>
    <property type="match status" value="1"/>
</dbReference>
<dbReference type="InterPro" id="IPR036397">
    <property type="entry name" value="RNaseH_sf"/>
</dbReference>
<dbReference type="EC" id="2.7.7.49" evidence="1"/>
<feature type="domain" description="Peptidase A2" evidence="9">
    <location>
        <begin position="420"/>
        <end position="496"/>
    </location>
</feature>
<dbReference type="InterPro" id="IPR021109">
    <property type="entry name" value="Peptidase_aspartic_dom_sf"/>
</dbReference>
<dbReference type="PROSITE" id="PS50878">
    <property type="entry name" value="RT_POL"/>
    <property type="match status" value="1"/>
</dbReference>
<dbReference type="Proteomes" id="UP000069940">
    <property type="component" value="Unassembled WGS sequence"/>
</dbReference>
<dbReference type="Pfam" id="PF13650">
    <property type="entry name" value="Asp_protease_2"/>
    <property type="match status" value="1"/>
</dbReference>
<dbReference type="Pfam" id="PF17919">
    <property type="entry name" value="RT_RNaseH_2"/>
    <property type="match status" value="1"/>
</dbReference>
<dbReference type="Gene3D" id="3.30.420.10">
    <property type="entry name" value="Ribonuclease H-like superfamily/Ribonuclease H"/>
    <property type="match status" value="1"/>
</dbReference>
<protein>
    <recommendedName>
        <fullName evidence="1">RNA-directed DNA polymerase</fullName>
        <ecNumber evidence="1">2.7.7.49</ecNumber>
    </recommendedName>
</protein>
<dbReference type="InterPro" id="IPR041577">
    <property type="entry name" value="RT_RNaseH_2"/>
</dbReference>
<dbReference type="InterPro" id="IPR043128">
    <property type="entry name" value="Rev_trsase/Diguanyl_cyclase"/>
</dbReference>
<dbReference type="SUPFAM" id="SSF53098">
    <property type="entry name" value="Ribonuclease H-like"/>
    <property type="match status" value="1"/>
</dbReference>
<sequence length="1508" mass="169994">MSSGDNGQPNPVGNGQQSLGNGEAMHQQPFIRPPQLQQVPPRLPPPSDPYIQWFQQQQQQYVTELFRQQQEAISRQQEAMNQQQQMFMHQQEQLLRSIMTSIHVQVPPNPEAILDSLANNVKEFRYDPESSVTFSAWYKRYEDLFEKDASRLDESAKVRLLMRKLGMSEHERYVSFILPKAPKDFSFAETVKKLNSLFGASESVISRRYRCLQIVKQPTEDYVTYACRINKSCVEFELTKLTEEQFKCLVFVCGLKSDRDAEVRTRLLTRIEERDDVTLEQISEECQRLVNLRHDTEMIENPASVNAMRSWKQFKKSPAKFKSSSSSEKRSGNSARKPEVLCWLCGAPHYARDCSFRNHKCSDCSRTGHKEGYCRSAEKVKSGQFNRRKGHVDSKVVTVNACSVQKRRKFVPVVMNGETVRMQLDTGSDVTIISSRTWKKIGSPQMDPSSIVAKAATGKPLELLGQFSCDVSIGEKNMRSLIRVSKENLHLLGSDTIETFGLWSVPFDTICGKVSSESTCADAMKAKFPEVFSEKLGLCSKAKVKLDLKAGKTPVFRPKRPVAYAMCQAVNDELDRLEQDGIISPVDYSDWAAPIVVVRKANGSIRICGDYSTGLNDALQPNQYPLPLPQDIFASLANCTVFSQIDLTDAFLQVEVDEESRQLLTVNTHRGLYQYNRLPPGVKAAPGAFQQIIDTMLAGLECVSGYLDDVVVGGVDAEDHKKNLEAVLQRLKEFGFTVRADKCTFGKEQIGYLGLLMDRHGLRPDPAKIETILKLPIPTDVSGVRSFLGAINYYGKFVPNMRSLRFPLDELLKDGAKFQWTAECQQSFDRFKEILSSDLLLTHYDPRLEIIVSADASSIGVGATISHKFPDGSVKVVQHAARALTKAEQRYSQPDREGLAIIFAVTKFHKMIFGRKFLLQTDHAPLLRIFGSKKGIPVYTANRLQRWALTLLLYDFVIEYVPTDKFGNADVLSRLIDNHAKPDEDYVIASVILEEDMRSVVNEASNVIPLSFKVIEKDTQSDPKLRKVYRYLQDGWPEKSKIVDPEIARFHVCQESLNTVGGCIMFGERLLIPEKHRNRCLLQLHQGHPGIQRMKAIARSFVYWPSLDEEIVAYVKSCKHCASVAKSPPHSPPVPWPKPTGPWKRVHVDYAGPIDGDYFLLAVDAYSKWPEIVQTRRITSAATISILRSLFARLGMPEVVVSDNGTQFTSIEFQKFCVDNGIHHVTTAPFHPQSNGQAERFVDTFKRSVKKIQEGRNTSTLQEALDVFLLVYRTTPNRQVVDGKSPSEAMFGRRIRTNLDLLRPPPVSSAVAAEPEQDSQKRRFAAHDLVYAKLFTKNKWRWAPGVVCERIGLVMYSVWAEDRRLIRAHVNQLRSRSSTSNPGPELIENRGRDRTQLPLEILLDSCNLQKPSLIPVASTPEQLTMPPQSSSVSREVGPPQQPEHQASFHSSVRSSSSSSPVSSSRSSSEASPDFASASSGPATPTQVLPRRSSRTRRPPRWFDPYRLY</sequence>
<feature type="region of interest" description="Disordered" evidence="8">
    <location>
        <begin position="1"/>
        <end position="47"/>
    </location>
</feature>
<dbReference type="PANTHER" id="PTHR37984">
    <property type="entry name" value="PROTEIN CBG26694"/>
    <property type="match status" value="1"/>
</dbReference>
<feature type="compositionally biased region" description="Low complexity" evidence="8">
    <location>
        <begin position="1447"/>
        <end position="1479"/>
    </location>
</feature>
<accession>A0ABM1Y7C8</accession>
<feature type="compositionally biased region" description="Polar residues" evidence="8">
    <location>
        <begin position="1"/>
        <end position="20"/>
    </location>
</feature>
<dbReference type="PROSITE" id="PS50175">
    <property type="entry name" value="ASP_PROT_RETROV"/>
    <property type="match status" value="1"/>
</dbReference>
<dbReference type="CDD" id="cd09274">
    <property type="entry name" value="RNase_HI_RT_Ty3"/>
    <property type="match status" value="1"/>
</dbReference>
<evidence type="ECO:0000259" key="11">
    <source>
        <dbReference type="PROSITE" id="PS50994"/>
    </source>
</evidence>
<evidence type="ECO:0000313" key="12">
    <source>
        <dbReference type="EnsemblMetazoa" id="AALFPA23_006469.P8413"/>
    </source>
</evidence>
<reference evidence="13" key="1">
    <citation type="journal article" date="2015" name="Proc. Natl. Acad. Sci. U.S.A.">
        <title>Genome sequence of the Asian Tiger mosquito, Aedes albopictus, reveals insights into its biology, genetics, and evolution.</title>
        <authorList>
            <person name="Chen X.G."/>
            <person name="Jiang X."/>
            <person name="Gu J."/>
            <person name="Xu M."/>
            <person name="Wu Y."/>
            <person name="Deng Y."/>
            <person name="Zhang C."/>
            <person name="Bonizzoni M."/>
            <person name="Dermauw W."/>
            <person name="Vontas J."/>
            <person name="Armbruster P."/>
            <person name="Huang X."/>
            <person name="Yang Y."/>
            <person name="Zhang H."/>
            <person name="He W."/>
            <person name="Peng H."/>
            <person name="Liu Y."/>
            <person name="Wu K."/>
            <person name="Chen J."/>
            <person name="Lirakis M."/>
            <person name="Topalis P."/>
            <person name="Van Leeuwen T."/>
            <person name="Hall A.B."/>
            <person name="Jiang X."/>
            <person name="Thorpe C."/>
            <person name="Mueller R.L."/>
            <person name="Sun C."/>
            <person name="Waterhouse R.M."/>
            <person name="Yan G."/>
            <person name="Tu Z.J."/>
            <person name="Fang X."/>
            <person name="James A.A."/>
        </authorList>
    </citation>
    <scope>NUCLEOTIDE SEQUENCE [LARGE SCALE GENOMIC DNA]</scope>
    <source>
        <strain evidence="13">Foshan</strain>
    </source>
</reference>
<dbReference type="Pfam" id="PF23309">
    <property type="entry name" value="DUF7083"/>
    <property type="match status" value="1"/>
</dbReference>
<keyword evidence="6" id="KW-0378">Hydrolase</keyword>
<keyword evidence="5" id="KW-0255">Endonuclease</keyword>
<dbReference type="PROSITE" id="PS50994">
    <property type="entry name" value="INTEGRASE"/>
    <property type="match status" value="1"/>
</dbReference>
<keyword evidence="7" id="KW-0511">Multifunctional enzyme</keyword>
<feature type="region of interest" description="Disordered" evidence="8">
    <location>
        <begin position="1415"/>
        <end position="1508"/>
    </location>
</feature>
<dbReference type="Gene3D" id="3.10.10.10">
    <property type="entry name" value="HIV Type 1 Reverse Transcriptase, subunit A, domain 1"/>
    <property type="match status" value="1"/>
</dbReference>
<dbReference type="EnsemblMetazoa" id="AALFPA23_006469.R8413">
    <property type="protein sequence ID" value="AALFPA23_006469.P8413"/>
    <property type="gene ID" value="AALFPA23_006469"/>
</dbReference>
<dbReference type="InterPro" id="IPR041588">
    <property type="entry name" value="Integrase_H2C2"/>
</dbReference>
<feature type="domain" description="Reverse transcriptase" evidence="10">
    <location>
        <begin position="579"/>
        <end position="757"/>
    </location>
</feature>
<dbReference type="PANTHER" id="PTHR37984:SF5">
    <property type="entry name" value="PROTEIN NYNRIN-LIKE"/>
    <property type="match status" value="1"/>
</dbReference>
<keyword evidence="13" id="KW-1185">Reference proteome</keyword>
<dbReference type="InterPro" id="IPR000477">
    <property type="entry name" value="RT_dom"/>
</dbReference>
<keyword evidence="3" id="KW-0548">Nucleotidyltransferase</keyword>
<name>A0ABM1Y7C8_AEDAL</name>
<evidence type="ECO:0000256" key="4">
    <source>
        <dbReference type="ARBA" id="ARBA00022722"/>
    </source>
</evidence>
<feature type="domain" description="Integrase catalytic" evidence="11">
    <location>
        <begin position="1138"/>
        <end position="1294"/>
    </location>
</feature>
<dbReference type="InterPro" id="IPR055510">
    <property type="entry name" value="DUF7083"/>
</dbReference>
<dbReference type="RefSeq" id="XP_062712296.1">
    <property type="nucleotide sequence ID" value="XM_062856312.1"/>
</dbReference>
<evidence type="ECO:0000256" key="5">
    <source>
        <dbReference type="ARBA" id="ARBA00022759"/>
    </source>
</evidence>
<dbReference type="InterPro" id="IPR001995">
    <property type="entry name" value="Peptidase_A2_cat"/>
</dbReference>
<feature type="compositionally biased region" description="Polar residues" evidence="8">
    <location>
        <begin position="1419"/>
        <end position="1433"/>
    </location>
</feature>
<dbReference type="InterPro" id="IPR043502">
    <property type="entry name" value="DNA/RNA_pol_sf"/>
</dbReference>
<dbReference type="Gene3D" id="2.40.70.10">
    <property type="entry name" value="Acid Proteases"/>
    <property type="match status" value="1"/>
</dbReference>
<dbReference type="InterPro" id="IPR050951">
    <property type="entry name" value="Retrovirus_Pol_polyprotein"/>
</dbReference>
<reference evidence="12" key="2">
    <citation type="submission" date="2025-05" db="UniProtKB">
        <authorList>
            <consortium name="EnsemblMetazoa"/>
        </authorList>
    </citation>
    <scope>IDENTIFICATION</scope>
    <source>
        <strain evidence="12">Foshan</strain>
    </source>
</reference>
<evidence type="ECO:0000256" key="6">
    <source>
        <dbReference type="ARBA" id="ARBA00022801"/>
    </source>
</evidence>
<keyword evidence="4" id="KW-0540">Nuclease</keyword>
<evidence type="ECO:0000259" key="9">
    <source>
        <dbReference type="PROSITE" id="PS50175"/>
    </source>
</evidence>
<dbReference type="InterPro" id="IPR012337">
    <property type="entry name" value="RNaseH-like_sf"/>
</dbReference>
<dbReference type="Pfam" id="PF17921">
    <property type="entry name" value="Integrase_H2C2"/>
    <property type="match status" value="1"/>
</dbReference>
<dbReference type="SUPFAM" id="SSF56672">
    <property type="entry name" value="DNA/RNA polymerases"/>
    <property type="match status" value="1"/>
</dbReference>
<proteinExistence type="predicted"/>
<organism evidence="12 13">
    <name type="scientific">Aedes albopictus</name>
    <name type="common">Asian tiger mosquito</name>
    <name type="synonym">Stegomyia albopicta</name>
    <dbReference type="NCBI Taxonomy" id="7160"/>
    <lineage>
        <taxon>Eukaryota</taxon>
        <taxon>Metazoa</taxon>
        <taxon>Ecdysozoa</taxon>
        <taxon>Arthropoda</taxon>
        <taxon>Hexapoda</taxon>
        <taxon>Insecta</taxon>
        <taxon>Pterygota</taxon>
        <taxon>Neoptera</taxon>
        <taxon>Endopterygota</taxon>
        <taxon>Diptera</taxon>
        <taxon>Nematocera</taxon>
        <taxon>Culicoidea</taxon>
        <taxon>Culicidae</taxon>
        <taxon>Culicinae</taxon>
        <taxon>Aedini</taxon>
        <taxon>Aedes</taxon>
        <taxon>Stegomyia</taxon>
    </lineage>
</organism>
<keyword evidence="2" id="KW-0808">Transferase</keyword>
<feature type="compositionally biased region" description="Polar residues" evidence="8">
    <location>
        <begin position="1372"/>
        <end position="1382"/>
    </location>
</feature>
<dbReference type="Pfam" id="PF00078">
    <property type="entry name" value="RVT_1"/>
    <property type="match status" value="1"/>
</dbReference>
<evidence type="ECO:0000256" key="2">
    <source>
        <dbReference type="ARBA" id="ARBA00022679"/>
    </source>
</evidence>
<dbReference type="Gene3D" id="3.30.70.270">
    <property type="match status" value="2"/>
</dbReference>
<dbReference type="Gene3D" id="1.10.340.70">
    <property type="match status" value="1"/>
</dbReference>
<feature type="region of interest" description="Disordered" evidence="8">
    <location>
        <begin position="1372"/>
        <end position="1392"/>
    </location>
</feature>
<evidence type="ECO:0000256" key="8">
    <source>
        <dbReference type="SAM" id="MobiDB-lite"/>
    </source>
</evidence>
<dbReference type="InterPro" id="IPR001584">
    <property type="entry name" value="Integrase_cat-core"/>
</dbReference>
<evidence type="ECO:0000256" key="1">
    <source>
        <dbReference type="ARBA" id="ARBA00012493"/>
    </source>
</evidence>
<evidence type="ECO:0000256" key="7">
    <source>
        <dbReference type="ARBA" id="ARBA00023268"/>
    </source>
</evidence>